<dbReference type="EC" id="2.7.1.180" evidence="2"/>
<keyword evidence="4" id="KW-0285">Flavoprotein</keyword>
<comment type="caution">
    <text evidence="11">The sequence shown here is derived from an EMBL/GenBank/DDBJ whole genome shotgun (WGS) entry which is preliminary data.</text>
</comment>
<dbReference type="GO" id="GO:0016740">
    <property type="term" value="F:transferase activity"/>
    <property type="evidence" value="ECO:0007669"/>
    <property type="project" value="UniProtKB-KW"/>
</dbReference>
<proteinExistence type="predicted"/>
<dbReference type="InterPro" id="IPR003374">
    <property type="entry name" value="ApbE-like_sf"/>
</dbReference>
<dbReference type="Gene3D" id="3.10.520.10">
    <property type="entry name" value="ApbE-like domains"/>
    <property type="match status" value="2"/>
</dbReference>
<evidence type="ECO:0000256" key="10">
    <source>
        <dbReference type="ARBA" id="ARBA00048540"/>
    </source>
</evidence>
<keyword evidence="12" id="KW-1185">Reference proteome</keyword>
<dbReference type="PANTHER" id="PTHR30040:SF2">
    <property type="entry name" value="FAD:PROTEIN FMN TRANSFERASE"/>
    <property type="match status" value="1"/>
</dbReference>
<dbReference type="AlphaFoldDB" id="A0A2N8LCR1"/>
<evidence type="ECO:0000256" key="6">
    <source>
        <dbReference type="ARBA" id="ARBA00022723"/>
    </source>
</evidence>
<accession>A0A2N8LCR1</accession>
<gene>
    <name evidence="11" type="ORF">AT575_03410</name>
</gene>
<evidence type="ECO:0000256" key="3">
    <source>
        <dbReference type="ARBA" id="ARBA00016337"/>
    </source>
</evidence>
<dbReference type="SUPFAM" id="SSF143631">
    <property type="entry name" value="ApbE-like"/>
    <property type="match status" value="1"/>
</dbReference>
<dbReference type="GO" id="GO:0046872">
    <property type="term" value="F:metal ion binding"/>
    <property type="evidence" value="ECO:0007669"/>
    <property type="project" value="UniProtKB-KW"/>
</dbReference>
<evidence type="ECO:0000313" key="11">
    <source>
        <dbReference type="EMBL" id="PND47944.1"/>
    </source>
</evidence>
<dbReference type="InterPro" id="IPR024932">
    <property type="entry name" value="ApbE"/>
</dbReference>
<organism evidence="11 12">
    <name type="scientific">Streptococcus penaeicida</name>
    <dbReference type="NCBI Taxonomy" id="1765960"/>
    <lineage>
        <taxon>Bacteria</taxon>
        <taxon>Bacillati</taxon>
        <taxon>Bacillota</taxon>
        <taxon>Bacilli</taxon>
        <taxon>Lactobacillales</taxon>
        <taxon>Streptococcaceae</taxon>
        <taxon>Streptococcus</taxon>
    </lineage>
</organism>
<comment type="cofactor">
    <cofactor evidence="1">
        <name>Mg(2+)</name>
        <dbReference type="ChEBI" id="CHEBI:18420"/>
    </cofactor>
</comment>
<keyword evidence="5" id="KW-0808">Transferase</keyword>
<evidence type="ECO:0000313" key="12">
    <source>
        <dbReference type="Proteomes" id="UP000235963"/>
    </source>
</evidence>
<evidence type="ECO:0000256" key="2">
    <source>
        <dbReference type="ARBA" id="ARBA00011955"/>
    </source>
</evidence>
<dbReference type="PANTHER" id="PTHR30040">
    <property type="entry name" value="THIAMINE BIOSYNTHESIS LIPOPROTEIN APBE"/>
    <property type="match status" value="1"/>
</dbReference>
<sequence>MSSYQKNYHTFQAMNLPFTLTMVSNDLEKAILLMEDIKPAIEAELERIEQTYSPFLEDSLVSQFAAGKDEILLENREFYQVYASCAAAEVKTKGYFTPYYNDSYNPTGYAKGWTVEKIFKEVIKPLLAHDFMIAVSFNGGGDMQFASREASDFEWQIAVENPDDRQKIVATYHLANGAMATSGFSKRGQHSQQALHSGVKQVTIISDSLAVADVWATVGLVASESDFTEFITKEGLSGLICHQEGLIIFNKGEIHYA</sequence>
<dbReference type="RefSeq" id="WP_102777168.1">
    <property type="nucleotide sequence ID" value="NZ_CBCSGP010000002.1"/>
</dbReference>
<dbReference type="EMBL" id="LOCM01000015">
    <property type="protein sequence ID" value="PND47944.1"/>
    <property type="molecule type" value="Genomic_DNA"/>
</dbReference>
<evidence type="ECO:0000256" key="4">
    <source>
        <dbReference type="ARBA" id="ARBA00022630"/>
    </source>
</evidence>
<name>A0A2N8LCR1_9STRE</name>
<evidence type="ECO:0000256" key="5">
    <source>
        <dbReference type="ARBA" id="ARBA00022679"/>
    </source>
</evidence>
<evidence type="ECO:0000256" key="9">
    <source>
        <dbReference type="ARBA" id="ARBA00031306"/>
    </source>
</evidence>
<protein>
    <recommendedName>
        <fullName evidence="3">FAD:protein FMN transferase</fullName>
        <ecNumber evidence="2">2.7.1.180</ecNumber>
    </recommendedName>
    <alternativeName>
        <fullName evidence="9">Flavin transferase</fullName>
    </alternativeName>
</protein>
<dbReference type="Proteomes" id="UP000235963">
    <property type="component" value="Unassembled WGS sequence"/>
</dbReference>
<comment type="catalytic activity">
    <reaction evidence="10">
        <text>L-threonyl-[protein] + FAD = FMN-L-threonyl-[protein] + AMP + H(+)</text>
        <dbReference type="Rhea" id="RHEA:36847"/>
        <dbReference type="Rhea" id="RHEA-COMP:11060"/>
        <dbReference type="Rhea" id="RHEA-COMP:11061"/>
        <dbReference type="ChEBI" id="CHEBI:15378"/>
        <dbReference type="ChEBI" id="CHEBI:30013"/>
        <dbReference type="ChEBI" id="CHEBI:57692"/>
        <dbReference type="ChEBI" id="CHEBI:74257"/>
        <dbReference type="ChEBI" id="CHEBI:456215"/>
        <dbReference type="EC" id="2.7.1.180"/>
    </reaction>
</comment>
<evidence type="ECO:0000256" key="7">
    <source>
        <dbReference type="ARBA" id="ARBA00022827"/>
    </source>
</evidence>
<dbReference type="OrthoDB" id="9778595at2"/>
<keyword evidence="6" id="KW-0479">Metal-binding</keyword>
<keyword evidence="8" id="KW-0460">Magnesium</keyword>
<dbReference type="Pfam" id="PF02424">
    <property type="entry name" value="ApbE"/>
    <property type="match status" value="1"/>
</dbReference>
<evidence type="ECO:0000256" key="8">
    <source>
        <dbReference type="ARBA" id="ARBA00022842"/>
    </source>
</evidence>
<evidence type="ECO:0000256" key="1">
    <source>
        <dbReference type="ARBA" id="ARBA00001946"/>
    </source>
</evidence>
<keyword evidence="7" id="KW-0274">FAD</keyword>
<reference evidence="11 12" key="1">
    <citation type="submission" date="2015-12" db="EMBL/GenBank/DDBJ databases">
        <title>Streptococcus penaeicida sp. nov.</title>
        <authorList>
            <person name="Gomez-Gil B."/>
            <person name="Morales-Covarrubias M."/>
        </authorList>
    </citation>
    <scope>NUCLEOTIDE SEQUENCE [LARGE SCALE GENOMIC DNA]</scope>
    <source>
        <strain evidence="11 12">CAIM 1838</strain>
    </source>
</reference>